<name>A0A2K1PXE1_9GAMM</name>
<keyword evidence="6" id="KW-1185">Reference proteome</keyword>
<dbReference type="PRINTS" id="PR00793">
    <property type="entry name" value="PROAMNOPTASE"/>
</dbReference>
<dbReference type="SUPFAM" id="SSF53474">
    <property type="entry name" value="alpha/beta-Hydrolases"/>
    <property type="match status" value="1"/>
</dbReference>
<feature type="chain" id="PRO_5014423594" evidence="3">
    <location>
        <begin position="27"/>
        <end position="354"/>
    </location>
</feature>
<dbReference type="PANTHER" id="PTHR43798">
    <property type="entry name" value="MONOACYLGLYCEROL LIPASE"/>
    <property type="match status" value="1"/>
</dbReference>
<dbReference type="Gene3D" id="3.40.50.1820">
    <property type="entry name" value="alpha/beta hydrolase"/>
    <property type="match status" value="1"/>
</dbReference>
<dbReference type="InterPro" id="IPR002410">
    <property type="entry name" value="Peptidase_S33"/>
</dbReference>
<dbReference type="EMBL" id="NPZB01000002">
    <property type="protein sequence ID" value="PNS07441.1"/>
    <property type="molecule type" value="Genomic_DNA"/>
</dbReference>
<keyword evidence="2" id="KW-0378">Hydrolase</keyword>
<protein>
    <submittedName>
        <fullName evidence="5">Proline-specific peptidase</fullName>
    </submittedName>
</protein>
<dbReference type="PANTHER" id="PTHR43798:SF31">
    <property type="entry name" value="AB HYDROLASE SUPERFAMILY PROTEIN YCLE"/>
    <property type="match status" value="1"/>
</dbReference>
<dbReference type="GO" id="GO:0008233">
    <property type="term" value="F:peptidase activity"/>
    <property type="evidence" value="ECO:0007669"/>
    <property type="project" value="InterPro"/>
</dbReference>
<dbReference type="InterPro" id="IPR005945">
    <property type="entry name" value="Pro_imino_pep"/>
</dbReference>
<accession>A0A2K1PXE1</accession>
<comment type="caution">
    <text evidence="5">The sequence shown here is derived from an EMBL/GenBank/DDBJ whole genome shotgun (WGS) entry which is preliminary data.</text>
</comment>
<dbReference type="InterPro" id="IPR000073">
    <property type="entry name" value="AB_hydrolase_1"/>
</dbReference>
<evidence type="ECO:0000259" key="4">
    <source>
        <dbReference type="Pfam" id="PF00561"/>
    </source>
</evidence>
<feature type="domain" description="AB hydrolase-1" evidence="4">
    <location>
        <begin position="81"/>
        <end position="332"/>
    </location>
</feature>
<reference evidence="5 6" key="1">
    <citation type="submission" date="2017-08" db="EMBL/GenBank/DDBJ databases">
        <title>Lysobacter sylvestris genome.</title>
        <authorList>
            <person name="Zhang D.-C."/>
            <person name="Albuquerque L."/>
            <person name="Franca L."/>
            <person name="Froufe H.J.C."/>
            <person name="Barroso C."/>
            <person name="Egas C."/>
            <person name="Da Costa M."/>
            <person name="Margesin R."/>
        </authorList>
    </citation>
    <scope>NUCLEOTIDE SEQUENCE [LARGE SCALE GENOMIC DNA]</scope>
    <source>
        <strain evidence="5 6">AM20-91</strain>
    </source>
</reference>
<comment type="similarity">
    <text evidence="1">Belongs to the peptidase S33 family.</text>
</comment>
<dbReference type="InterPro" id="IPR029058">
    <property type="entry name" value="AB_hydrolase_fold"/>
</dbReference>
<evidence type="ECO:0000256" key="2">
    <source>
        <dbReference type="ARBA" id="ARBA00022801"/>
    </source>
</evidence>
<organism evidence="5 6">
    <name type="scientific">Solilutibacter silvestris</name>
    <dbReference type="NCBI Taxonomy" id="1645665"/>
    <lineage>
        <taxon>Bacteria</taxon>
        <taxon>Pseudomonadati</taxon>
        <taxon>Pseudomonadota</taxon>
        <taxon>Gammaproteobacteria</taxon>
        <taxon>Lysobacterales</taxon>
        <taxon>Lysobacteraceae</taxon>
        <taxon>Solilutibacter</taxon>
    </lineage>
</organism>
<dbReference type="OrthoDB" id="9773293at2"/>
<dbReference type="Pfam" id="PF00561">
    <property type="entry name" value="Abhydrolase_1"/>
    <property type="match status" value="1"/>
</dbReference>
<keyword evidence="3" id="KW-0732">Signal</keyword>
<feature type="signal peptide" evidence="3">
    <location>
        <begin position="1"/>
        <end position="26"/>
    </location>
</feature>
<dbReference type="NCBIfam" id="TIGR01250">
    <property type="entry name" value="pro_imino_pep_2"/>
    <property type="match status" value="1"/>
</dbReference>
<dbReference type="RefSeq" id="WP_103075154.1">
    <property type="nucleotide sequence ID" value="NZ_NPZB01000002.1"/>
</dbReference>
<evidence type="ECO:0000256" key="1">
    <source>
        <dbReference type="ARBA" id="ARBA00010088"/>
    </source>
</evidence>
<dbReference type="GO" id="GO:0006508">
    <property type="term" value="P:proteolysis"/>
    <property type="evidence" value="ECO:0007669"/>
    <property type="project" value="InterPro"/>
</dbReference>
<sequence>MALLPIRQVISILLALLLAVPGSALAKEPSRSAQHPSANYFDNSGRSDAWSGGVRMIPVKTSFGTFKVWTKRVGNNPRIKLLLLHGGPGATHEYFEEMDSWLPAAGIEYYYYDQLGSAYSDQPNDPRLLDTSRFVEEVEQVRKALGLDSSNFYLLGHSWGGVLAMEYALKYQKNLKGLVISNMMSSIPAYNRYAHDVLMPQMDQKALKEILALEAAKHYDDPRYEELLQPFYEQHILRKPSAQWPEPVLRSFAHINKKVYVPMQGPSEMGASGILEQWDRTTDLKKITVPTLVIAGRYDTMDPAFMRMMSKKFPRGRYLEGPNSGHMAMYDDQPIYMNGLIKFLKDVDRTQSTH</sequence>
<dbReference type="InterPro" id="IPR050266">
    <property type="entry name" value="AB_hydrolase_sf"/>
</dbReference>
<dbReference type="GO" id="GO:0016020">
    <property type="term" value="C:membrane"/>
    <property type="evidence" value="ECO:0007669"/>
    <property type="project" value="TreeGrafter"/>
</dbReference>
<evidence type="ECO:0000313" key="5">
    <source>
        <dbReference type="EMBL" id="PNS07441.1"/>
    </source>
</evidence>
<dbReference type="Proteomes" id="UP000236220">
    <property type="component" value="Unassembled WGS sequence"/>
</dbReference>
<proteinExistence type="inferred from homology"/>
<dbReference type="AlphaFoldDB" id="A0A2K1PXE1"/>
<evidence type="ECO:0000256" key="3">
    <source>
        <dbReference type="SAM" id="SignalP"/>
    </source>
</evidence>
<gene>
    <name evidence="5" type="ORF">Lysil_1617</name>
</gene>
<evidence type="ECO:0000313" key="6">
    <source>
        <dbReference type="Proteomes" id="UP000236220"/>
    </source>
</evidence>